<dbReference type="KEGG" id="kfl:Kfla_5425"/>
<dbReference type="RefSeq" id="WP_012922991.1">
    <property type="nucleotide sequence ID" value="NC_013729.1"/>
</dbReference>
<dbReference type="HOGENOM" id="CLU_031277_2_0_11"/>
<dbReference type="EMBL" id="CP001736">
    <property type="protein sequence ID" value="ADB34437.1"/>
    <property type="molecule type" value="Genomic_DNA"/>
</dbReference>
<dbReference type="eggNOG" id="COG4198">
    <property type="taxonomic scope" value="Bacteria"/>
</dbReference>
<evidence type="ECO:0000313" key="2">
    <source>
        <dbReference type="Proteomes" id="UP000007967"/>
    </source>
</evidence>
<dbReference type="PANTHER" id="PTHR36454:SF1">
    <property type="entry name" value="DUF1015 DOMAIN-CONTAINING PROTEIN"/>
    <property type="match status" value="1"/>
</dbReference>
<dbReference type="InterPro" id="IPR008323">
    <property type="entry name" value="UCP033563"/>
</dbReference>
<dbReference type="Pfam" id="PF06245">
    <property type="entry name" value="DUF1015"/>
    <property type="match status" value="1"/>
</dbReference>
<keyword evidence="2" id="KW-1185">Reference proteome</keyword>
<protein>
    <recommendedName>
        <fullName evidence="3">DUF1015 domain-containing protein</fullName>
    </recommendedName>
</protein>
<proteinExistence type="predicted"/>
<evidence type="ECO:0000313" key="1">
    <source>
        <dbReference type="EMBL" id="ADB34437.1"/>
    </source>
</evidence>
<sequence>MSEAVLRLEPLRAWRFVAGMVSGLGAVTSPPYDVLEPALVRRLTDSDLHNMVRLILPRDPDLGPGRYDEPARRLADWQRRGVVVRDRRPALYVYEQQFQGAVLCGLVGALQLDPERRVVLPHEDVMPQWVDDRFDLMVATDADLEPILLAYGGGEGSTSIASIASDAVDAARAGEPWLVADTENGAHHQIWRIEDPVQLELIAAELAGHEALIADGHHRYAAYLERARREPHRPETSLGLAMLVDNDRHPLTLDPIHRLVPGLNLDTVARSTPDSWEVLPGRIDGVPDRVAISDGSSWVTLRSTAHRAEPTVSLLHEELLPAWGVPADDVTFHHDLSDALALAGPSQAAVELVAPRMDQVLRSAARGVVLPQKATSFGPKPRVGLLFRTLD</sequence>
<dbReference type="STRING" id="479435.Kfla_5425"/>
<dbReference type="AlphaFoldDB" id="D2PM69"/>
<reference evidence="2" key="1">
    <citation type="submission" date="2009-09" db="EMBL/GenBank/DDBJ databases">
        <title>The complete genome of Kribbella flavida DSM 17836.</title>
        <authorList>
            <consortium name="US DOE Joint Genome Institute (JGI-PGF)"/>
            <person name="Lucas S."/>
            <person name="Copeland A."/>
            <person name="Lapidus A."/>
            <person name="Glavina del Rio T."/>
            <person name="Dalin E."/>
            <person name="Tice H."/>
            <person name="Bruce D."/>
            <person name="Goodwin L."/>
            <person name="Pitluck S."/>
            <person name="Kyrpides N."/>
            <person name="Mavromatis K."/>
            <person name="Ivanova N."/>
            <person name="Saunders E."/>
            <person name="Brettin T."/>
            <person name="Detter J.C."/>
            <person name="Han C."/>
            <person name="Larimer F."/>
            <person name="Land M."/>
            <person name="Hauser L."/>
            <person name="Markowitz V."/>
            <person name="Cheng J.-F."/>
            <person name="Hugenholtz P."/>
            <person name="Woyke T."/>
            <person name="Wu D."/>
            <person name="Pukall R."/>
            <person name="Klenk H.-P."/>
            <person name="Eisen J.A."/>
        </authorList>
    </citation>
    <scope>NUCLEOTIDE SEQUENCE [LARGE SCALE GENOMIC DNA]</scope>
    <source>
        <strain evidence="2">DSM 17836 / JCM 10339 / NBRC 14399</strain>
    </source>
</reference>
<dbReference type="Proteomes" id="UP000007967">
    <property type="component" value="Chromosome"/>
</dbReference>
<accession>D2PM69</accession>
<dbReference type="PANTHER" id="PTHR36454">
    <property type="entry name" value="LMO2823 PROTEIN"/>
    <property type="match status" value="1"/>
</dbReference>
<organism evidence="1 2">
    <name type="scientific">Kribbella flavida (strain DSM 17836 / JCM 10339 / NBRC 14399)</name>
    <dbReference type="NCBI Taxonomy" id="479435"/>
    <lineage>
        <taxon>Bacteria</taxon>
        <taxon>Bacillati</taxon>
        <taxon>Actinomycetota</taxon>
        <taxon>Actinomycetes</taxon>
        <taxon>Propionibacteriales</taxon>
        <taxon>Kribbellaceae</taxon>
        <taxon>Kribbella</taxon>
    </lineage>
</organism>
<evidence type="ECO:0008006" key="3">
    <source>
        <dbReference type="Google" id="ProtNLM"/>
    </source>
</evidence>
<name>D2PM69_KRIFD</name>
<reference evidence="1 2" key="2">
    <citation type="journal article" date="2010" name="Stand. Genomic Sci.">
        <title>Complete genome sequence of Kribbella flavida type strain (IFO 14399).</title>
        <authorList>
            <person name="Pukall R."/>
            <person name="Lapidus A."/>
            <person name="Glavina Del Rio T."/>
            <person name="Copeland A."/>
            <person name="Tice H."/>
            <person name="Cheng J.-F."/>
            <person name="Lucas S."/>
            <person name="Chen F."/>
            <person name="Nolan M."/>
            <person name="LaButti K."/>
            <person name="Pati A."/>
            <person name="Ivanova N."/>
            <person name="Mavrommatis K."/>
            <person name="Mikhailova N."/>
            <person name="Pitluck S."/>
            <person name="Bruce D."/>
            <person name="Goodwin L."/>
            <person name="Land M."/>
            <person name="Hauser L."/>
            <person name="Chang Y.-J."/>
            <person name="Jeffries C.D."/>
            <person name="Chen A."/>
            <person name="Palaniappan K."/>
            <person name="Chain P."/>
            <person name="Rohde M."/>
            <person name="Goeker M."/>
            <person name="Bristow J."/>
            <person name="Eisen J.A."/>
            <person name="Markowitz V."/>
            <person name="Hugenholtz P."/>
            <person name="Kyrpides N.C."/>
            <person name="Klenk H.-P."/>
            <person name="Brettin T."/>
        </authorList>
    </citation>
    <scope>NUCLEOTIDE SEQUENCE [LARGE SCALE GENOMIC DNA]</scope>
    <source>
        <strain evidence="2">DSM 17836 / JCM 10339 / NBRC 14399</strain>
    </source>
</reference>
<gene>
    <name evidence="1" type="ordered locus">Kfla_5425</name>
</gene>